<proteinExistence type="predicted"/>
<dbReference type="RefSeq" id="WP_123739804.1">
    <property type="nucleotide sequence ID" value="NZ_RKHQ01000001.1"/>
</dbReference>
<dbReference type="EMBL" id="RKHQ01000001">
    <property type="protein sequence ID" value="ROR97817.1"/>
    <property type="molecule type" value="Genomic_DNA"/>
</dbReference>
<dbReference type="OrthoDB" id="10009941at2"/>
<accession>A0A3N2DDM2</accession>
<comment type="caution">
    <text evidence="1">The sequence shown here is derived from an EMBL/GenBank/DDBJ whole genome shotgun (WGS) entry which is preliminary data.</text>
</comment>
<evidence type="ECO:0000313" key="2">
    <source>
        <dbReference type="Proteomes" id="UP000275356"/>
    </source>
</evidence>
<dbReference type="AlphaFoldDB" id="A0A3N2DDM2"/>
<protein>
    <submittedName>
        <fullName evidence="1">Uncharacterized protein</fullName>
    </submittedName>
</protein>
<keyword evidence="2" id="KW-1185">Reference proteome</keyword>
<dbReference type="Proteomes" id="UP000275356">
    <property type="component" value="Unassembled WGS sequence"/>
</dbReference>
<gene>
    <name evidence="1" type="ORF">EDD28_2426</name>
</gene>
<sequence length="107" mass="11330">MVANRHQPCTSCGTVCCGGKTGLCRACLHKIPARERSGTFGAFQLRQSHLKTQTTAPARAYDSTVPDVPPVAIRLAAIQAAAHVPREHLADVLDTLGILDTLRDAAA</sequence>
<reference evidence="1 2" key="1">
    <citation type="submission" date="2018-11" db="EMBL/GenBank/DDBJ databases">
        <title>Sequencing the genomes of 1000 actinobacteria strains.</title>
        <authorList>
            <person name="Klenk H.-P."/>
        </authorList>
    </citation>
    <scope>NUCLEOTIDE SEQUENCE [LARGE SCALE GENOMIC DNA]</scope>
    <source>
        <strain evidence="1 2">DSM 13521</strain>
    </source>
</reference>
<evidence type="ECO:0000313" key="1">
    <source>
        <dbReference type="EMBL" id="ROR97817.1"/>
    </source>
</evidence>
<organism evidence="1 2">
    <name type="scientific">Salana multivorans</name>
    <dbReference type="NCBI Taxonomy" id="120377"/>
    <lineage>
        <taxon>Bacteria</taxon>
        <taxon>Bacillati</taxon>
        <taxon>Actinomycetota</taxon>
        <taxon>Actinomycetes</taxon>
        <taxon>Micrococcales</taxon>
        <taxon>Beutenbergiaceae</taxon>
        <taxon>Salana</taxon>
    </lineage>
</organism>
<name>A0A3N2DDM2_9MICO</name>